<dbReference type="SUPFAM" id="SSF55729">
    <property type="entry name" value="Acyl-CoA N-acyltransferases (Nat)"/>
    <property type="match status" value="1"/>
</dbReference>
<dbReference type="InterPro" id="IPR000182">
    <property type="entry name" value="GNAT_dom"/>
</dbReference>
<dbReference type="PROSITE" id="PS51186">
    <property type="entry name" value="GNAT"/>
    <property type="match status" value="1"/>
</dbReference>
<gene>
    <name evidence="2" type="ORF">OKIT_1715</name>
</gene>
<dbReference type="PANTHER" id="PTHR43415">
    <property type="entry name" value="SPERMIDINE N(1)-ACETYLTRANSFERASE"/>
    <property type="match status" value="1"/>
</dbReference>
<keyword evidence="2" id="KW-0808">Transferase</keyword>
<dbReference type="CDD" id="cd04301">
    <property type="entry name" value="NAT_SF"/>
    <property type="match status" value="1"/>
</dbReference>
<evidence type="ECO:0000313" key="3">
    <source>
        <dbReference type="Proteomes" id="UP000004959"/>
    </source>
</evidence>
<dbReference type="Pfam" id="PF00583">
    <property type="entry name" value="Acetyltransf_1"/>
    <property type="match status" value="1"/>
</dbReference>
<dbReference type="Proteomes" id="UP000004959">
    <property type="component" value="Chromosome"/>
</dbReference>
<comment type="caution">
    <text evidence="2">The sequence shown here is derived from an EMBL/GenBank/DDBJ whole genome shotgun (WGS) entry which is preliminary data.</text>
</comment>
<keyword evidence="3" id="KW-1185">Reference proteome</keyword>
<dbReference type="AlphaFoldDB" id="G9WGG3"/>
<organism evidence="2 3">
    <name type="scientific">Oenococcus kitaharae DSM 17330</name>
    <dbReference type="NCBI Taxonomy" id="1045004"/>
    <lineage>
        <taxon>Bacteria</taxon>
        <taxon>Bacillati</taxon>
        <taxon>Bacillota</taxon>
        <taxon>Bacilli</taxon>
        <taxon>Lactobacillales</taxon>
        <taxon>Lactobacillaceae</taxon>
        <taxon>Oenococcus</taxon>
    </lineage>
</organism>
<name>G9WGG3_9LACO</name>
<sequence length="165" mass="18596">MLIRPLNADDVDDWYEYLHKVAGQTTNISFSAADVKQCFRPDKMRGRLGNSDSNVSFVAIVDEKIVGLASISRSLLPRYLKRGELAISADEDYWGQGIGSSLMTTVIDDGQQNWQLSVIYLDVLANNIRAIRLYEKFGFKISGDYPLLLTIDGRNQPGKLMYKQL</sequence>
<protein>
    <submittedName>
        <fullName evidence="2">GNAT family acetyltransferase</fullName>
    </submittedName>
</protein>
<dbReference type="GO" id="GO:0016747">
    <property type="term" value="F:acyltransferase activity, transferring groups other than amino-acyl groups"/>
    <property type="evidence" value="ECO:0007669"/>
    <property type="project" value="InterPro"/>
</dbReference>
<dbReference type="OrthoDB" id="9795206at2"/>
<proteinExistence type="predicted"/>
<feature type="domain" description="N-acetyltransferase" evidence="1">
    <location>
        <begin position="1"/>
        <end position="165"/>
    </location>
</feature>
<dbReference type="Gene3D" id="3.40.630.30">
    <property type="match status" value="1"/>
</dbReference>
<dbReference type="EMBL" id="AFVZ01000001">
    <property type="protein sequence ID" value="EHN59790.1"/>
    <property type="molecule type" value="Genomic_DNA"/>
</dbReference>
<dbReference type="InterPro" id="IPR016181">
    <property type="entry name" value="Acyl_CoA_acyltransferase"/>
</dbReference>
<accession>G9WGG3</accession>
<dbReference type="HOGENOM" id="CLU_013985_19_1_9"/>
<evidence type="ECO:0000313" key="2">
    <source>
        <dbReference type="EMBL" id="EHN59790.1"/>
    </source>
</evidence>
<dbReference type="STRING" id="336988.NT96_02225"/>
<evidence type="ECO:0000259" key="1">
    <source>
        <dbReference type="PROSITE" id="PS51186"/>
    </source>
</evidence>
<dbReference type="PATRIC" id="fig|1045004.4.peg.1688"/>
<dbReference type="RefSeq" id="WP_007746940.1">
    <property type="nucleotide sequence ID" value="NZ_CM001398.1"/>
</dbReference>
<reference evidence="2 3" key="1">
    <citation type="journal article" date="2012" name="PLoS ONE">
        <title>Functional divergence in the genus oenococcus as predicted by genome sequencing of the newly-described species, Oenococcus kitaharae.</title>
        <authorList>
            <person name="Borneman A.R."/>
            <person name="McCarthy J.M."/>
            <person name="Chambers P.J."/>
            <person name="Bartowsky E.J."/>
        </authorList>
    </citation>
    <scope>NUCLEOTIDE SEQUENCE [LARGE SCALE GENOMIC DNA]</scope>
    <source>
        <strain evidence="3">DSM17330</strain>
    </source>
</reference>
<dbReference type="PANTHER" id="PTHR43415:SF3">
    <property type="entry name" value="GNAT-FAMILY ACETYLTRANSFERASE"/>
    <property type="match status" value="1"/>
</dbReference>
<dbReference type="eggNOG" id="COG1247">
    <property type="taxonomic scope" value="Bacteria"/>
</dbReference>